<dbReference type="Proteomes" id="UP000198402">
    <property type="component" value="Unassembled WGS sequence"/>
</dbReference>
<proteinExistence type="predicted"/>
<dbReference type="AlphaFoldDB" id="A0A1Z5IKQ7"/>
<evidence type="ECO:0000313" key="2">
    <source>
        <dbReference type="Proteomes" id="UP000198402"/>
    </source>
</evidence>
<keyword evidence="2" id="KW-1185">Reference proteome</keyword>
<comment type="caution">
    <text evidence="1">The sequence shown here is derived from an EMBL/GenBank/DDBJ whole genome shotgun (WGS) entry which is preliminary data.</text>
</comment>
<gene>
    <name evidence="1" type="ORF">IWT126_02424</name>
</gene>
<evidence type="ECO:0000313" key="1">
    <source>
        <dbReference type="EMBL" id="GAX02355.1"/>
    </source>
</evidence>
<name>A0A1Z5IKQ7_9LACO</name>
<sequence>MKLVSSVNLCAGFIFIYNEIWMRYPRYVQACFTRNVL</sequence>
<protein>
    <submittedName>
        <fullName evidence="1">Uncharacterized protein</fullName>
    </submittedName>
</protein>
<dbReference type="EMBL" id="BCMG01000017">
    <property type="protein sequence ID" value="GAX02355.1"/>
    <property type="molecule type" value="Genomic_DNA"/>
</dbReference>
<accession>A0A1Z5IKQ7</accession>
<organism evidence="1 2">
    <name type="scientific">Secundilactobacillus silagei JCM 19001</name>
    <dbReference type="NCBI Taxonomy" id="1302250"/>
    <lineage>
        <taxon>Bacteria</taxon>
        <taxon>Bacillati</taxon>
        <taxon>Bacillota</taxon>
        <taxon>Bacilli</taxon>
        <taxon>Lactobacillales</taxon>
        <taxon>Lactobacillaceae</taxon>
        <taxon>Secundilactobacillus</taxon>
    </lineage>
</organism>
<reference evidence="1 2" key="1">
    <citation type="submission" date="2015-11" db="EMBL/GenBank/DDBJ databases">
        <title>Draft genome sequences of new species of the genus Lactobacillus isolated from orchardgrass silage.</title>
        <authorList>
            <person name="Tohno M."/>
            <person name="Tanizawa Y."/>
            <person name="Arita M."/>
        </authorList>
    </citation>
    <scope>NUCLEOTIDE SEQUENCE [LARGE SCALE GENOMIC DNA]</scope>
    <source>
        <strain evidence="1 2">IWT126</strain>
    </source>
</reference>